<dbReference type="EMBL" id="KN833775">
    <property type="protein sequence ID" value="KIK19921.1"/>
    <property type="molecule type" value="Genomic_DNA"/>
</dbReference>
<evidence type="ECO:0000256" key="1">
    <source>
        <dbReference type="SAM" id="SignalP"/>
    </source>
</evidence>
<accession>A0A0C9YT97</accession>
<evidence type="ECO:0000313" key="3">
    <source>
        <dbReference type="Proteomes" id="UP000054018"/>
    </source>
</evidence>
<sequence length="135" mass="15411">KVRKLAFKIIHSMTIVLPAWDTACKEAGMGVRQILRDVSTCWNSTFDMVSFVVEYRTPVDALTDKCHLGLAAYALDEHEWLVLGQLYEVLKILKDTTLFFLHGMPNLAMVIPAMDYIDEIFMMAMLDDMHLDPSI</sequence>
<reference evidence="3" key="2">
    <citation type="submission" date="2015-01" db="EMBL/GenBank/DDBJ databases">
        <title>Evolutionary Origins and Diversification of the Mycorrhizal Mutualists.</title>
        <authorList>
            <consortium name="DOE Joint Genome Institute"/>
            <consortium name="Mycorrhizal Genomics Consortium"/>
            <person name="Kohler A."/>
            <person name="Kuo A."/>
            <person name="Nagy L.G."/>
            <person name="Floudas D."/>
            <person name="Copeland A."/>
            <person name="Barry K.W."/>
            <person name="Cichocki N."/>
            <person name="Veneault-Fourrey C."/>
            <person name="LaButti K."/>
            <person name="Lindquist E.A."/>
            <person name="Lipzen A."/>
            <person name="Lundell T."/>
            <person name="Morin E."/>
            <person name="Murat C."/>
            <person name="Riley R."/>
            <person name="Ohm R."/>
            <person name="Sun H."/>
            <person name="Tunlid A."/>
            <person name="Henrissat B."/>
            <person name="Grigoriev I.V."/>
            <person name="Hibbett D.S."/>
            <person name="Martin F."/>
        </authorList>
    </citation>
    <scope>NUCLEOTIDE SEQUENCE [LARGE SCALE GENOMIC DNA]</scope>
    <source>
        <strain evidence="3">441</strain>
    </source>
</reference>
<dbReference type="SUPFAM" id="SSF53098">
    <property type="entry name" value="Ribonuclease H-like"/>
    <property type="match status" value="1"/>
</dbReference>
<organism evidence="2 3">
    <name type="scientific">Pisolithus microcarpus 441</name>
    <dbReference type="NCBI Taxonomy" id="765257"/>
    <lineage>
        <taxon>Eukaryota</taxon>
        <taxon>Fungi</taxon>
        <taxon>Dikarya</taxon>
        <taxon>Basidiomycota</taxon>
        <taxon>Agaricomycotina</taxon>
        <taxon>Agaricomycetes</taxon>
        <taxon>Agaricomycetidae</taxon>
        <taxon>Boletales</taxon>
        <taxon>Sclerodermatineae</taxon>
        <taxon>Pisolithaceae</taxon>
        <taxon>Pisolithus</taxon>
    </lineage>
</organism>
<reference evidence="2 3" key="1">
    <citation type="submission" date="2014-04" db="EMBL/GenBank/DDBJ databases">
        <authorList>
            <consortium name="DOE Joint Genome Institute"/>
            <person name="Kuo A."/>
            <person name="Kohler A."/>
            <person name="Costa M.D."/>
            <person name="Nagy L.G."/>
            <person name="Floudas D."/>
            <person name="Copeland A."/>
            <person name="Barry K.W."/>
            <person name="Cichocki N."/>
            <person name="Veneault-Fourrey C."/>
            <person name="LaButti K."/>
            <person name="Lindquist E.A."/>
            <person name="Lipzen A."/>
            <person name="Lundell T."/>
            <person name="Morin E."/>
            <person name="Murat C."/>
            <person name="Sun H."/>
            <person name="Tunlid A."/>
            <person name="Henrissat B."/>
            <person name="Grigoriev I.V."/>
            <person name="Hibbett D.S."/>
            <person name="Martin F."/>
            <person name="Nordberg H.P."/>
            <person name="Cantor M.N."/>
            <person name="Hua S.X."/>
        </authorList>
    </citation>
    <scope>NUCLEOTIDE SEQUENCE [LARGE SCALE GENOMIC DNA]</scope>
    <source>
        <strain evidence="2 3">441</strain>
    </source>
</reference>
<keyword evidence="3" id="KW-1185">Reference proteome</keyword>
<dbReference type="OrthoDB" id="2662702at2759"/>
<dbReference type="AlphaFoldDB" id="A0A0C9YT97"/>
<dbReference type="Proteomes" id="UP000054018">
    <property type="component" value="Unassembled WGS sequence"/>
</dbReference>
<feature type="signal peptide" evidence="1">
    <location>
        <begin position="1"/>
        <end position="18"/>
    </location>
</feature>
<dbReference type="HOGENOM" id="CLU_099691_2_0_1"/>
<evidence type="ECO:0000313" key="2">
    <source>
        <dbReference type="EMBL" id="KIK19921.1"/>
    </source>
</evidence>
<keyword evidence="1" id="KW-0732">Signal</keyword>
<dbReference type="InterPro" id="IPR012337">
    <property type="entry name" value="RNaseH-like_sf"/>
</dbReference>
<protein>
    <submittedName>
        <fullName evidence="2">Unplaced genomic scaffold scaffold_91, whole genome shotgun sequence</fullName>
    </submittedName>
</protein>
<feature type="chain" id="PRO_5002223421" evidence="1">
    <location>
        <begin position="19"/>
        <end position="135"/>
    </location>
</feature>
<proteinExistence type="predicted"/>
<name>A0A0C9YT97_9AGAM</name>
<feature type="non-terminal residue" evidence="2">
    <location>
        <position position="1"/>
    </location>
</feature>
<gene>
    <name evidence="2" type="ORF">PISMIDRAFT_106722</name>
</gene>
<dbReference type="STRING" id="765257.A0A0C9YT97"/>